<organism evidence="1 2">
    <name type="scientific">Crystallibacter crystallopoietes</name>
    <dbReference type="NCBI Taxonomy" id="37928"/>
    <lineage>
        <taxon>Bacteria</taxon>
        <taxon>Bacillati</taxon>
        <taxon>Actinomycetota</taxon>
        <taxon>Actinomycetes</taxon>
        <taxon>Micrococcales</taxon>
        <taxon>Micrococcaceae</taxon>
        <taxon>Crystallibacter</taxon>
    </lineage>
</organism>
<dbReference type="OrthoDB" id="4954556at2"/>
<dbReference type="Proteomes" id="UP000181917">
    <property type="component" value="Unassembled WGS sequence"/>
</dbReference>
<proteinExistence type="predicted"/>
<dbReference type="RefSeq" id="WP_074698569.1">
    <property type="nucleotide sequence ID" value="NZ_FNKH01000001.1"/>
</dbReference>
<name>A0A1H0XLG9_9MICC</name>
<sequence length="668" mass="73425">MIQPAEPAPFVDETDEETGGGQFTIRGRQSAINSVLPLLVTYFADAQTWSLEVSKQLASSRDDVLDDLATAARLRASLAAAERLLGILGEIGARPTFRYTQTNAESVGAIRGRLDLPRYIREQGRISVPRRYPVRLVERENATPENVLAAYAAHWISRDLESIPDSLLPPKSPEKRDLNRLREGLERSLGLPLLAGTTPHAMEVWRRSSLPVLLEQVEGRLDAGHVASPEPYRELAEWISETLRGQTVAEVGDREWSFYDARFDTKLFEIWCLYELAKALTKLLGDPETSASSLAARRKGPLYEWKIGAGKLRLYFQASLADLSEDSTVWSFKAGATGKLRGFPDIAVTADTVAGHGLVILDPKLRRRPNRAPTEELYKLLGYFGNLKHPGPPLGVIFYYSPGSRPYYKLTSGENGELHALGLDPETGSQAAFEVAAEIAIKAAALQDRALEAVRSSIQKSQDSPEENTAALQQIIAVETMRSAAKSVAPAGLSSTSKATSTALRSIWGQLSSQTQTMIVTAEYFGLDAPPEADHSGPLLGLAAAFELTLHEHIFIPAAGGNTTSMDTSLTLGRQLRILDDALRSRRSPESEPIQRFFQHKPADVRQLLRVVRDAKRMNREYRVPAAHAYVISQSTWADGREFILDARSGILVRLIKSLEDVASSSPI</sequence>
<reference evidence="1 2" key="1">
    <citation type="submission" date="2016-10" db="EMBL/GenBank/DDBJ databases">
        <authorList>
            <person name="de Groot N.N."/>
        </authorList>
    </citation>
    <scope>NUCLEOTIDE SEQUENCE [LARGE SCALE GENOMIC DNA]</scope>
    <source>
        <strain evidence="1 2">DSM 20117</strain>
    </source>
</reference>
<dbReference type="STRING" id="37928.SAMN04489742_0157"/>
<keyword evidence="2" id="KW-1185">Reference proteome</keyword>
<protein>
    <recommendedName>
        <fullName evidence="3">PD-(D/E)XK nuclease superfamily protein</fullName>
    </recommendedName>
</protein>
<gene>
    <name evidence="1" type="ORF">SAMN04489742_0157</name>
</gene>
<evidence type="ECO:0000313" key="2">
    <source>
        <dbReference type="Proteomes" id="UP000181917"/>
    </source>
</evidence>
<evidence type="ECO:0000313" key="1">
    <source>
        <dbReference type="EMBL" id="SDQ03722.1"/>
    </source>
</evidence>
<dbReference type="AlphaFoldDB" id="A0A1H0XLG9"/>
<accession>A0A1H0XLG9</accession>
<evidence type="ECO:0008006" key="3">
    <source>
        <dbReference type="Google" id="ProtNLM"/>
    </source>
</evidence>
<dbReference type="EMBL" id="FNKH01000001">
    <property type="protein sequence ID" value="SDQ03722.1"/>
    <property type="molecule type" value="Genomic_DNA"/>
</dbReference>